<name>A0AAU6P8A4_9FLAO</name>
<evidence type="ECO:0008006" key="4">
    <source>
        <dbReference type="Google" id="ProtNLM"/>
    </source>
</evidence>
<dbReference type="KEGG" id="mcaa:R3L15_01560"/>
<dbReference type="EMBL" id="CP136924">
    <property type="protein sequence ID" value="WXA04010.1"/>
    <property type="molecule type" value="Genomic_DNA"/>
</dbReference>
<gene>
    <name evidence="2" type="ORF">R3L15_01560</name>
    <name evidence="1" type="ORF">R3L16_05835</name>
</gene>
<organism evidence="2">
    <name type="scientific">Mangrovimonas cancribranchiae</name>
    <dbReference type="NCBI Taxonomy" id="3080055"/>
    <lineage>
        <taxon>Bacteria</taxon>
        <taxon>Pseudomonadati</taxon>
        <taxon>Bacteroidota</taxon>
        <taxon>Flavobacteriia</taxon>
        <taxon>Flavobacteriales</taxon>
        <taxon>Flavobacteriaceae</taxon>
        <taxon>Mangrovimonas</taxon>
    </lineage>
</organism>
<dbReference type="SUPFAM" id="SSF52540">
    <property type="entry name" value="P-loop containing nucleoside triphosphate hydrolases"/>
    <property type="match status" value="1"/>
</dbReference>
<dbReference type="RefSeq" id="WP_338732840.1">
    <property type="nucleotide sequence ID" value="NZ_CP136924.1"/>
</dbReference>
<reference evidence="2 3" key="1">
    <citation type="submission" date="2023-10" db="EMBL/GenBank/DDBJ databases">
        <title>Culture-based analysis of two novel bacteria associated with mangrove crab gills.</title>
        <authorList>
            <person name="Yang X."/>
            <person name="Garuglieri E."/>
            <person name="Van Goethem M.W."/>
            <person name="Fusi M."/>
            <person name="Marasco R."/>
            <person name="Daffonchio D.G."/>
        </authorList>
    </citation>
    <scope>NUCLEOTIDE SEQUENCE</scope>
    <source>
        <strain evidence="2">UG2-1</strain>
        <strain evidence="1">UG2-2</strain>
        <strain evidence="3">UG2_2</strain>
    </source>
</reference>
<evidence type="ECO:0000313" key="3">
    <source>
        <dbReference type="Proteomes" id="UP001368318"/>
    </source>
</evidence>
<sequence>MGKTIINILGAGRSGTTMLDLILGSDNESFSMGEVCAWFRPFREHHFTIDCNCGNPKCKYWLALKGVDESKFYTHAFTKWNVKYIIDSSKNLSWMIDGHSWAKKQNIEVINFIIYKPIIDYIFSIWKRGESVDAALYRYKLYYKRFFESGIDAYAVNFDELVNNTDTMLDVITDITKQPKVENRHQFWVKEHHHLFGSGGTRNQAKEGESKIKTKESFPEEFVKQIPDFKNRIERDKQLSRILLKLEQIDVKEKNRQPNHGIRKPLWYYYLKIHNRFKTKFPSSSKTKF</sequence>
<keyword evidence="3" id="KW-1185">Reference proteome</keyword>
<dbReference type="AlphaFoldDB" id="A0AAU6P8A4"/>
<dbReference type="EMBL" id="CP136925">
    <property type="protein sequence ID" value="WXA13571.1"/>
    <property type="molecule type" value="Genomic_DNA"/>
</dbReference>
<evidence type="ECO:0000313" key="1">
    <source>
        <dbReference type="EMBL" id="WXA04010.1"/>
    </source>
</evidence>
<proteinExistence type="predicted"/>
<protein>
    <recommendedName>
        <fullName evidence="4">Sulfotransferase domain-containing protein</fullName>
    </recommendedName>
</protein>
<dbReference type="Gene3D" id="3.40.50.300">
    <property type="entry name" value="P-loop containing nucleotide triphosphate hydrolases"/>
    <property type="match status" value="1"/>
</dbReference>
<accession>A0AAU6P8A4</accession>
<dbReference type="Proteomes" id="UP001368318">
    <property type="component" value="Chromosome"/>
</dbReference>
<dbReference type="InterPro" id="IPR027417">
    <property type="entry name" value="P-loop_NTPase"/>
</dbReference>
<evidence type="ECO:0000313" key="2">
    <source>
        <dbReference type="EMBL" id="WXA13571.1"/>
    </source>
</evidence>